<dbReference type="EMBL" id="CAKKNE010000003">
    <property type="protein sequence ID" value="CAH0372587.1"/>
    <property type="molecule type" value="Genomic_DNA"/>
</dbReference>
<dbReference type="Proteomes" id="UP000789595">
    <property type="component" value="Unassembled WGS sequence"/>
</dbReference>
<evidence type="ECO:0000313" key="2">
    <source>
        <dbReference type="EMBL" id="CAH0372587.1"/>
    </source>
</evidence>
<dbReference type="AlphaFoldDB" id="A0A8J2SR96"/>
<organism evidence="2 3">
    <name type="scientific">Pelagomonas calceolata</name>
    <dbReference type="NCBI Taxonomy" id="35677"/>
    <lineage>
        <taxon>Eukaryota</taxon>
        <taxon>Sar</taxon>
        <taxon>Stramenopiles</taxon>
        <taxon>Ochrophyta</taxon>
        <taxon>Pelagophyceae</taxon>
        <taxon>Pelagomonadales</taxon>
        <taxon>Pelagomonadaceae</taxon>
        <taxon>Pelagomonas</taxon>
    </lineage>
</organism>
<accession>A0A8J2SR96</accession>
<name>A0A8J2SR96_9STRA</name>
<feature type="signal peptide" evidence="1">
    <location>
        <begin position="1"/>
        <end position="21"/>
    </location>
</feature>
<reference evidence="2" key="1">
    <citation type="submission" date="2021-11" db="EMBL/GenBank/DDBJ databases">
        <authorList>
            <consortium name="Genoscope - CEA"/>
            <person name="William W."/>
        </authorList>
    </citation>
    <scope>NUCLEOTIDE SEQUENCE</scope>
</reference>
<keyword evidence="1" id="KW-0732">Signal</keyword>
<sequence>MTPRQASLLSCCLALSRAAAGDCEPASKALRAFFDSPGPATAVFAADQVVASRGACVSQSRDGRRSTWFAAGDDGARDLRRAWCAPRRVERRNGTRGAAISRRFSAVAPYAAKTRRAAQRWRLYKRCGALNRRGRPHDHEHVDLEEAAPARVAEARWVDAIVVLLSDRLANVGHAVRDVLFLRAFAGAWACGGEQEVLYSLYLAPRNPQPPLPWVRELSEAVAASTGTRGFSPRPGEVVCVRGLVQKAAQHVGDAHTARHARAAALRRCGVELEAPATTVLYVVHGASREGSRRLGNHEAVIAALDGVAQNKGLRLDVAELGALSFCGQVRAVYRARAVVGVFGAAVGGNLIFTRDTATTVELTACGRSAPRAPDAGTLGHTFLPFAAAYAYGFVSFCLCVDDPDVDLTAKRSTRRGWFRSERLGANVGALASAVTSALDGDHAGAARAAAEARPCEI</sequence>
<evidence type="ECO:0000256" key="1">
    <source>
        <dbReference type="SAM" id="SignalP"/>
    </source>
</evidence>
<keyword evidence="3" id="KW-1185">Reference proteome</keyword>
<proteinExistence type="predicted"/>
<feature type="chain" id="PRO_5035198704" evidence="1">
    <location>
        <begin position="22"/>
        <end position="458"/>
    </location>
</feature>
<comment type="caution">
    <text evidence="2">The sequence shown here is derived from an EMBL/GenBank/DDBJ whole genome shotgun (WGS) entry which is preliminary data.</text>
</comment>
<gene>
    <name evidence="2" type="ORF">PECAL_3P25960</name>
</gene>
<protein>
    <submittedName>
        <fullName evidence="2">Uncharacterized protein</fullName>
    </submittedName>
</protein>
<evidence type="ECO:0000313" key="3">
    <source>
        <dbReference type="Proteomes" id="UP000789595"/>
    </source>
</evidence>